<dbReference type="PANTHER" id="PTHR35357">
    <property type="entry name" value="OS02G0537100 PROTEIN"/>
    <property type="match status" value="1"/>
</dbReference>
<evidence type="ECO:0000256" key="3">
    <source>
        <dbReference type="ARBA" id="ARBA00038471"/>
    </source>
</evidence>
<protein>
    <recommendedName>
        <fullName evidence="5">Pectinesterase inhibitor domain-containing protein</fullName>
    </recommendedName>
</protein>
<evidence type="ECO:0000256" key="4">
    <source>
        <dbReference type="SAM" id="SignalP"/>
    </source>
</evidence>
<feature type="signal peptide" evidence="4">
    <location>
        <begin position="1"/>
        <end position="20"/>
    </location>
</feature>
<dbReference type="Proteomes" id="UP000426265">
    <property type="component" value="Unassembled WGS sequence"/>
</dbReference>
<organism evidence="7 8">
    <name type="scientific">Arabidopsis thaliana</name>
    <name type="common">Mouse-ear cress</name>
    <dbReference type="NCBI Taxonomy" id="3702"/>
    <lineage>
        <taxon>Eukaryota</taxon>
        <taxon>Viridiplantae</taxon>
        <taxon>Streptophyta</taxon>
        <taxon>Embryophyta</taxon>
        <taxon>Tracheophyta</taxon>
        <taxon>Spermatophyta</taxon>
        <taxon>Magnoliopsida</taxon>
        <taxon>eudicotyledons</taxon>
        <taxon>Gunneridae</taxon>
        <taxon>Pentapetalae</taxon>
        <taxon>rosids</taxon>
        <taxon>malvids</taxon>
        <taxon>Brassicales</taxon>
        <taxon>Brassicaceae</taxon>
        <taxon>Camelineae</taxon>
        <taxon>Arabidopsis</taxon>
    </lineage>
</organism>
<dbReference type="EMBL" id="CACRSJ010000110">
    <property type="protein sequence ID" value="VYS69544.1"/>
    <property type="molecule type" value="Genomic_DNA"/>
</dbReference>
<dbReference type="InterPro" id="IPR034088">
    <property type="entry name" value="Pla_a_1-like"/>
</dbReference>
<feature type="domain" description="Pectinesterase inhibitor" evidence="5">
    <location>
        <begin position="19"/>
        <end position="170"/>
    </location>
</feature>
<dbReference type="AlphaFoldDB" id="A0A654G977"/>
<dbReference type="FunFam" id="1.20.140.40:FF:000002">
    <property type="entry name" value="Putative invertase inhibitor"/>
    <property type="match status" value="1"/>
</dbReference>
<gene>
    <name evidence="7" type="ORF">AN1_LOCUS24929</name>
    <name evidence="6" type="ORF">C24_LOCUS24762</name>
</gene>
<dbReference type="InterPro" id="IPR006501">
    <property type="entry name" value="Pectinesterase_inhib_dom"/>
</dbReference>
<name>A0A654G977_ARATH</name>
<keyword evidence="1 4" id="KW-0732">Signal</keyword>
<dbReference type="EMBL" id="CACSHJ010000096">
    <property type="protein sequence ID" value="CAA0408105.1"/>
    <property type="molecule type" value="Genomic_DNA"/>
</dbReference>
<proteinExistence type="inferred from homology"/>
<dbReference type="Pfam" id="PF04043">
    <property type="entry name" value="PMEI"/>
    <property type="match status" value="1"/>
</dbReference>
<evidence type="ECO:0000313" key="7">
    <source>
        <dbReference type="EMBL" id="VYS69544.1"/>
    </source>
</evidence>
<dbReference type="InterPro" id="IPR035513">
    <property type="entry name" value="Invertase/methylesterase_inhib"/>
</dbReference>
<dbReference type="GO" id="GO:0005576">
    <property type="term" value="C:extracellular region"/>
    <property type="evidence" value="ECO:0007669"/>
    <property type="project" value="UniProtKB-ARBA"/>
</dbReference>
<dbReference type="ExpressionAtlas" id="A0A654G977">
    <property type="expression patterns" value="baseline and differential"/>
</dbReference>
<evidence type="ECO:0000256" key="2">
    <source>
        <dbReference type="ARBA" id="ARBA00023157"/>
    </source>
</evidence>
<dbReference type="SMART" id="SM00856">
    <property type="entry name" value="PMEI"/>
    <property type="match status" value="1"/>
</dbReference>
<accession>A0A654G977</accession>
<evidence type="ECO:0000259" key="5">
    <source>
        <dbReference type="SMART" id="SM00856"/>
    </source>
</evidence>
<dbReference type="GO" id="GO:0004857">
    <property type="term" value="F:enzyme inhibitor activity"/>
    <property type="evidence" value="ECO:0007669"/>
    <property type="project" value="InterPro"/>
</dbReference>
<accession>A0A5S9YC88</accession>
<dbReference type="PANTHER" id="PTHR35357:SF17">
    <property type="entry name" value="PECTINESTERASE INHIBITOR 12"/>
    <property type="match status" value="1"/>
</dbReference>
<dbReference type="NCBIfam" id="TIGR01614">
    <property type="entry name" value="PME_inhib"/>
    <property type="match status" value="1"/>
</dbReference>
<sequence>MKFLVSLVIFSLFLNGFATAQTLIQDSCKKAFAKDPQLSYDFCVNSLTQDPQSKAATTLESLVLASTKTAAAKITNLKGIVAQDLKDQRYQDIVEDLKLCLGFYNDANDDLTTALANIKSRDYQGANINLSAALDVPGNCEDDFKEAKKTSPITNENSILFKMILIPLAFTNML</sequence>
<reference evidence="7 8" key="1">
    <citation type="submission" date="2019-11" db="EMBL/GenBank/DDBJ databases">
        <authorList>
            <person name="Jiao W.-B."/>
            <person name="Schneeberger K."/>
        </authorList>
    </citation>
    <scope>NUCLEOTIDE SEQUENCE [LARGE SCALE GENOMIC DNA]</scope>
    <source>
        <strain evidence="8">cv. An-1</strain>
        <strain evidence="9">cv. C24</strain>
    </source>
</reference>
<evidence type="ECO:0000313" key="6">
    <source>
        <dbReference type="EMBL" id="CAA0408105.1"/>
    </source>
</evidence>
<evidence type="ECO:0000256" key="1">
    <source>
        <dbReference type="ARBA" id="ARBA00022729"/>
    </source>
</evidence>
<dbReference type="OrthoDB" id="1915198at2759"/>
<dbReference type="Proteomes" id="UP000434276">
    <property type="component" value="Unassembled WGS sequence"/>
</dbReference>
<dbReference type="Gene3D" id="1.20.140.40">
    <property type="entry name" value="Invertase/pectin methylesterase inhibitor family protein"/>
    <property type="match status" value="1"/>
</dbReference>
<feature type="chain" id="PRO_5033513961" description="Pectinesterase inhibitor domain-containing protein" evidence="4">
    <location>
        <begin position="21"/>
        <end position="174"/>
    </location>
</feature>
<evidence type="ECO:0000313" key="8">
    <source>
        <dbReference type="Proteomes" id="UP000426265"/>
    </source>
</evidence>
<comment type="similarity">
    <text evidence="3">Belongs to the PMEI family.</text>
</comment>
<keyword evidence="2" id="KW-1015">Disulfide bond</keyword>
<dbReference type="CDD" id="cd15795">
    <property type="entry name" value="PMEI-Pla_a_1_like"/>
    <property type="match status" value="1"/>
</dbReference>
<dbReference type="SUPFAM" id="SSF101148">
    <property type="entry name" value="Plant invertase/pectin methylesterase inhibitor"/>
    <property type="match status" value="1"/>
</dbReference>
<evidence type="ECO:0000313" key="9">
    <source>
        <dbReference type="Proteomes" id="UP000434276"/>
    </source>
</evidence>